<dbReference type="PROSITE" id="PS51257">
    <property type="entry name" value="PROKAR_LIPOPROTEIN"/>
    <property type="match status" value="1"/>
</dbReference>
<organism evidence="8">
    <name type="scientific">Rosellinia necatrix</name>
    <name type="common">White root-rot fungus</name>
    <dbReference type="NCBI Taxonomy" id="77044"/>
    <lineage>
        <taxon>Eukaryota</taxon>
        <taxon>Fungi</taxon>
        <taxon>Dikarya</taxon>
        <taxon>Ascomycota</taxon>
        <taxon>Pezizomycotina</taxon>
        <taxon>Sordariomycetes</taxon>
        <taxon>Xylariomycetidae</taxon>
        <taxon>Xylariales</taxon>
        <taxon>Xylariaceae</taxon>
        <taxon>Rosellinia</taxon>
    </lineage>
</organism>
<proteinExistence type="predicted"/>
<evidence type="ECO:0000256" key="1">
    <source>
        <dbReference type="ARBA" id="ARBA00004141"/>
    </source>
</evidence>
<feature type="transmembrane region" description="Helical" evidence="6">
    <location>
        <begin position="395"/>
        <end position="417"/>
    </location>
</feature>
<dbReference type="AlphaFoldDB" id="A0A1W2TAH5"/>
<dbReference type="PROSITE" id="PS50850">
    <property type="entry name" value="MFS"/>
    <property type="match status" value="1"/>
</dbReference>
<dbReference type="Gene3D" id="1.20.1250.20">
    <property type="entry name" value="MFS general substrate transporter like domains"/>
    <property type="match status" value="2"/>
</dbReference>
<feature type="transmembrane region" description="Helical" evidence="6">
    <location>
        <begin position="31"/>
        <end position="55"/>
    </location>
</feature>
<dbReference type="PRINTS" id="PR01036">
    <property type="entry name" value="TCRTETB"/>
</dbReference>
<feature type="transmembrane region" description="Helical" evidence="6">
    <location>
        <begin position="331"/>
        <end position="352"/>
    </location>
</feature>
<feature type="transmembrane region" description="Helical" evidence="6">
    <location>
        <begin position="224"/>
        <end position="242"/>
    </location>
</feature>
<name>A0A1W2TAH5_ROSNE</name>
<dbReference type="GO" id="GO:0005886">
    <property type="term" value="C:plasma membrane"/>
    <property type="evidence" value="ECO:0007669"/>
    <property type="project" value="TreeGrafter"/>
</dbReference>
<dbReference type="InterPro" id="IPR011701">
    <property type="entry name" value="MFS"/>
</dbReference>
<feature type="transmembrane region" description="Helical" evidence="6">
    <location>
        <begin position="67"/>
        <end position="86"/>
    </location>
</feature>
<feature type="domain" description="Major facilitator superfamily (MFS) profile" evidence="7">
    <location>
        <begin position="32"/>
        <end position="522"/>
    </location>
</feature>
<dbReference type="OMA" id="WVMTAYL"/>
<dbReference type="InterPro" id="IPR036259">
    <property type="entry name" value="MFS_trans_sf"/>
</dbReference>
<keyword evidence="3 6" id="KW-1133">Transmembrane helix</keyword>
<evidence type="ECO:0000256" key="3">
    <source>
        <dbReference type="ARBA" id="ARBA00022989"/>
    </source>
</evidence>
<feature type="transmembrane region" description="Helical" evidence="6">
    <location>
        <begin position="254"/>
        <end position="276"/>
    </location>
</feature>
<evidence type="ECO:0000313" key="9">
    <source>
        <dbReference type="Proteomes" id="UP000054516"/>
    </source>
</evidence>
<dbReference type="PANTHER" id="PTHR23501:SF43">
    <property type="entry name" value="MULTIDRUG TRANSPORTER, PUTATIVE (AFU_ORTHOLOGUE AFUA_6G03040)-RELATED"/>
    <property type="match status" value="1"/>
</dbReference>
<feature type="transmembrane region" description="Helical" evidence="6">
    <location>
        <begin position="156"/>
        <end position="179"/>
    </location>
</feature>
<dbReference type="InterPro" id="IPR020846">
    <property type="entry name" value="MFS_dom"/>
</dbReference>
<evidence type="ECO:0000256" key="6">
    <source>
        <dbReference type="SAM" id="Phobius"/>
    </source>
</evidence>
<keyword evidence="9" id="KW-1185">Reference proteome</keyword>
<sequence>MALIPFRLGHPPPVPSAMACEGSPVGWRRTVLVAILLLGLLFSSLDASIVSTSLVNISVEFNDFLHAPWVVLAYFLAYLGLAIGFAKLSDIYGRRDCICAAWVLFTGFSIGCGFAQTMPQLIICRAFQGMGGSGLYSLAQVALFEVGPAHKPSLMGAMVGITLAISYVLGPVLGGAISYAASWRWIFWINLPFGVVAVAALYIAWPASLGRRLRGLDAIQRIDFFGNILIIAACALLVFALQEAGSYSLSWDHPVIIIALTVSALSWFAFAAWELSLGSSTYTRIEPILPRRLVQRVYSSCTVCTFCTGFIYLTILVILPERFQIVNGDTVLYSGVHLLPMLGATALGAFLAGALSRQRNNTSWTLLAAHCLQLLGASLMLTLHNVTVQVKAQYGYQVLLGLGIGLSLGAATIMASVQSDQDDLAVAQGIIAQARVLGGSIGIAICSILFNARVTHGLNGKIDSDDLEKLHHSPKISSWLPPDLQLMIRLVYTEAFNDDIKVLIGVAVIGVITSCFTYQKHPPPMPSTPGAKEALGAEQSETELDEFAQRQ</sequence>
<feature type="region of interest" description="Disordered" evidence="5">
    <location>
        <begin position="522"/>
        <end position="551"/>
    </location>
</feature>
<feature type="transmembrane region" description="Helical" evidence="6">
    <location>
        <begin position="98"/>
        <end position="116"/>
    </location>
</feature>
<dbReference type="Proteomes" id="UP000054516">
    <property type="component" value="Unassembled WGS sequence"/>
</dbReference>
<dbReference type="PANTHER" id="PTHR23501">
    <property type="entry name" value="MAJOR FACILITATOR SUPERFAMILY"/>
    <property type="match status" value="1"/>
</dbReference>
<dbReference type="SUPFAM" id="SSF103473">
    <property type="entry name" value="MFS general substrate transporter"/>
    <property type="match status" value="1"/>
</dbReference>
<evidence type="ECO:0000259" key="7">
    <source>
        <dbReference type="PROSITE" id="PS50850"/>
    </source>
</evidence>
<dbReference type="GO" id="GO:0022857">
    <property type="term" value="F:transmembrane transporter activity"/>
    <property type="evidence" value="ECO:0007669"/>
    <property type="project" value="InterPro"/>
</dbReference>
<reference evidence="8" key="1">
    <citation type="submission" date="2016-03" db="EMBL/GenBank/DDBJ databases">
        <title>Draft genome sequence of Rosellinia necatrix.</title>
        <authorList>
            <person name="Kanematsu S."/>
        </authorList>
    </citation>
    <scope>NUCLEOTIDE SEQUENCE [LARGE SCALE GENOMIC DNA]</scope>
    <source>
        <strain evidence="8">W97</strain>
    </source>
</reference>
<evidence type="ECO:0000256" key="4">
    <source>
        <dbReference type="ARBA" id="ARBA00023136"/>
    </source>
</evidence>
<feature type="compositionally biased region" description="Acidic residues" evidence="5">
    <location>
        <begin position="540"/>
        <end position="551"/>
    </location>
</feature>
<keyword evidence="4 6" id="KW-0472">Membrane</keyword>
<dbReference type="Pfam" id="PF07690">
    <property type="entry name" value="MFS_1"/>
    <property type="match status" value="1"/>
</dbReference>
<evidence type="ECO:0000256" key="2">
    <source>
        <dbReference type="ARBA" id="ARBA00022692"/>
    </source>
</evidence>
<gene>
    <name evidence="8" type="ORF">SAMD00023353_6600500</name>
</gene>
<accession>A0A1W2TAH5</accession>
<feature type="transmembrane region" description="Helical" evidence="6">
    <location>
        <begin position="429"/>
        <end position="450"/>
    </location>
</feature>
<feature type="transmembrane region" description="Helical" evidence="6">
    <location>
        <begin position="297"/>
        <end position="319"/>
    </location>
</feature>
<feature type="transmembrane region" description="Helical" evidence="6">
    <location>
        <begin position="185"/>
        <end position="204"/>
    </location>
</feature>
<keyword evidence="2 6" id="KW-0812">Transmembrane</keyword>
<dbReference type="OrthoDB" id="440553at2759"/>
<feature type="transmembrane region" description="Helical" evidence="6">
    <location>
        <begin position="364"/>
        <end position="383"/>
    </location>
</feature>
<evidence type="ECO:0000313" key="8">
    <source>
        <dbReference type="EMBL" id="GAP82366.2"/>
    </source>
</evidence>
<evidence type="ECO:0000256" key="5">
    <source>
        <dbReference type="SAM" id="MobiDB-lite"/>
    </source>
</evidence>
<protein>
    <submittedName>
        <fullName evidence="8">Putative multidrug transporter</fullName>
    </submittedName>
</protein>
<comment type="subcellular location">
    <subcellularLocation>
        <location evidence="1">Membrane</location>
        <topology evidence="1">Multi-pass membrane protein</topology>
    </subcellularLocation>
</comment>
<dbReference type="EMBL" id="DF977511">
    <property type="protein sequence ID" value="GAP82366.2"/>
    <property type="molecule type" value="Genomic_DNA"/>
</dbReference>